<dbReference type="GO" id="GO:0016020">
    <property type="term" value="C:membrane"/>
    <property type="evidence" value="ECO:0007669"/>
    <property type="project" value="InterPro"/>
</dbReference>
<dbReference type="SMART" id="SM00382">
    <property type="entry name" value="AAA"/>
    <property type="match status" value="1"/>
</dbReference>
<evidence type="ECO:0000256" key="1">
    <source>
        <dbReference type="ARBA" id="ARBA00022448"/>
    </source>
</evidence>
<feature type="domain" description="ABC transporter" evidence="5">
    <location>
        <begin position="31"/>
        <end position="276"/>
    </location>
</feature>
<dbReference type="InterPro" id="IPR027417">
    <property type="entry name" value="P-loop_NTPase"/>
</dbReference>
<dbReference type="SUPFAM" id="SSF52540">
    <property type="entry name" value="P-loop containing nucleoside triphosphate hydrolases"/>
    <property type="match status" value="1"/>
</dbReference>
<dbReference type="PROSITE" id="PS50893">
    <property type="entry name" value="ABC_TRANSPORTER_2"/>
    <property type="match status" value="1"/>
</dbReference>
<dbReference type="InterPro" id="IPR003593">
    <property type="entry name" value="AAA+_ATPase"/>
</dbReference>
<evidence type="ECO:0000256" key="2">
    <source>
        <dbReference type="ARBA" id="ARBA00022592"/>
    </source>
</evidence>
<dbReference type="AlphaFoldDB" id="A0A944DII7"/>
<dbReference type="GO" id="GO:0016887">
    <property type="term" value="F:ATP hydrolysis activity"/>
    <property type="evidence" value="ECO:0007669"/>
    <property type="project" value="InterPro"/>
</dbReference>
<evidence type="ECO:0000313" key="6">
    <source>
        <dbReference type="EMBL" id="MBT2329497.1"/>
    </source>
</evidence>
<keyword evidence="1" id="KW-0813">Transport</keyword>
<sequence length="281" mass="30869">MSMKLEFNHSFVEINGAPDYAAVEVAPLIAFEISDLTVAYAKRSVLSKVNLNIPKGAITALIGPSGCGKTSFLNCLNRMVDLIPDCSVTGRINYNSQNILEGRQDVIELRRRVGMVFQRPNPFPTTIKRNLEIALFQAGFRGAEETHASMEAQLRRVGLWEEVKQDLNKPATRLSGGQQQRLCIARALCLSPDVLLMDEPCSALDPLSSAKVEELIASLKEQCTIIIVTHNLAQARRISDHCVMFWMNGVSGHIVESGPTESLFSKPQQLVTASYINGALA</sequence>
<evidence type="ECO:0000313" key="7">
    <source>
        <dbReference type="Proteomes" id="UP000692896"/>
    </source>
</evidence>
<accession>A0A944DII7</accession>
<dbReference type="Gene3D" id="3.40.50.300">
    <property type="entry name" value="P-loop containing nucleotide triphosphate hydrolases"/>
    <property type="match status" value="1"/>
</dbReference>
<dbReference type="InterPro" id="IPR017871">
    <property type="entry name" value="ABC_transporter-like_CS"/>
</dbReference>
<protein>
    <submittedName>
        <fullName evidence="6">Phosphate ABC transporter ATP-binding protein</fullName>
    </submittedName>
</protein>
<dbReference type="Proteomes" id="UP000692896">
    <property type="component" value="Unassembled WGS sequence"/>
</dbReference>
<dbReference type="Pfam" id="PF00005">
    <property type="entry name" value="ABC_tran"/>
    <property type="match status" value="1"/>
</dbReference>
<dbReference type="CDD" id="cd03260">
    <property type="entry name" value="ABC_PstB_phosphate_transporter"/>
    <property type="match status" value="1"/>
</dbReference>
<keyword evidence="2" id="KW-0592">Phosphate transport</keyword>
<dbReference type="GO" id="GO:0005524">
    <property type="term" value="F:ATP binding"/>
    <property type="evidence" value="ECO:0007669"/>
    <property type="project" value="UniProtKB-KW"/>
</dbReference>
<reference evidence="6" key="1">
    <citation type="submission" date="2021-03" db="EMBL/GenBank/DDBJ databases">
        <title>Genomic analysis provides insights into the functional capacity of soil bacteria communities inhabiting an altitudinal gradient in the Atacama Desert.</title>
        <authorList>
            <person name="Gonzalez M."/>
            <person name="Maldonado J."/>
            <person name="Maza F."/>
            <person name="Hodar C."/>
            <person name="Cortes M."/>
            <person name="Palma R."/>
            <person name="Andreani C."/>
            <person name="Gaete A."/>
            <person name="Vasquez-Dean J."/>
            <person name="Acuna V."/>
            <person name="Aguado M."/>
            <person name="Mandakovic D."/>
            <person name="Latorre M."/>
            <person name="Orellana A."/>
            <person name="Gutierrez R."/>
            <person name="Montecino M."/>
            <person name="Allende M."/>
            <person name="Maass A."/>
            <person name="Cambiazo V."/>
        </authorList>
    </citation>
    <scope>NUCLEOTIDE SEQUENCE</scope>
    <source>
        <strain evidence="6">ISL-25</strain>
    </source>
</reference>
<dbReference type="PANTHER" id="PTHR43423">
    <property type="entry name" value="ABC TRANSPORTER I FAMILY MEMBER 17"/>
    <property type="match status" value="1"/>
</dbReference>
<evidence type="ECO:0000259" key="5">
    <source>
        <dbReference type="PROSITE" id="PS50893"/>
    </source>
</evidence>
<organism evidence="6 7">
    <name type="scientific">Pseudomonas fluorescens</name>
    <dbReference type="NCBI Taxonomy" id="294"/>
    <lineage>
        <taxon>Bacteria</taxon>
        <taxon>Pseudomonadati</taxon>
        <taxon>Pseudomonadota</taxon>
        <taxon>Gammaproteobacteria</taxon>
        <taxon>Pseudomonadales</taxon>
        <taxon>Pseudomonadaceae</taxon>
        <taxon>Pseudomonas</taxon>
    </lineage>
</organism>
<dbReference type="PANTHER" id="PTHR43423:SF1">
    <property type="entry name" value="ABC TRANSPORTER I FAMILY MEMBER 17"/>
    <property type="match status" value="1"/>
</dbReference>
<name>A0A944DII7_PSEFL</name>
<keyword evidence="4 6" id="KW-0067">ATP-binding</keyword>
<gene>
    <name evidence="6" type="ORF">J7E47_12280</name>
</gene>
<dbReference type="InterPro" id="IPR005670">
    <property type="entry name" value="PstB-like"/>
</dbReference>
<evidence type="ECO:0000256" key="3">
    <source>
        <dbReference type="ARBA" id="ARBA00022741"/>
    </source>
</evidence>
<dbReference type="GO" id="GO:0005315">
    <property type="term" value="F:phosphate transmembrane transporter activity"/>
    <property type="evidence" value="ECO:0007669"/>
    <property type="project" value="InterPro"/>
</dbReference>
<evidence type="ECO:0000256" key="4">
    <source>
        <dbReference type="ARBA" id="ARBA00022840"/>
    </source>
</evidence>
<dbReference type="RefSeq" id="WP_214918760.1">
    <property type="nucleotide sequence ID" value="NZ_JAGGNX010000008.1"/>
</dbReference>
<dbReference type="GO" id="GO:0035435">
    <property type="term" value="P:phosphate ion transmembrane transport"/>
    <property type="evidence" value="ECO:0007669"/>
    <property type="project" value="InterPro"/>
</dbReference>
<dbReference type="InterPro" id="IPR003439">
    <property type="entry name" value="ABC_transporter-like_ATP-bd"/>
</dbReference>
<proteinExistence type="predicted"/>
<comment type="caution">
    <text evidence="6">The sequence shown here is derived from an EMBL/GenBank/DDBJ whole genome shotgun (WGS) entry which is preliminary data.</text>
</comment>
<dbReference type="PROSITE" id="PS00211">
    <property type="entry name" value="ABC_TRANSPORTER_1"/>
    <property type="match status" value="1"/>
</dbReference>
<keyword evidence="3" id="KW-0547">Nucleotide-binding</keyword>
<dbReference type="EMBL" id="JAGGOB010000024">
    <property type="protein sequence ID" value="MBT2329497.1"/>
    <property type="molecule type" value="Genomic_DNA"/>
</dbReference>